<keyword evidence="12" id="KW-1185">Reference proteome</keyword>
<evidence type="ECO:0000256" key="8">
    <source>
        <dbReference type="ARBA" id="ARBA00023170"/>
    </source>
</evidence>
<dbReference type="GO" id="GO:0004984">
    <property type="term" value="F:olfactory receptor activity"/>
    <property type="evidence" value="ECO:0007669"/>
    <property type="project" value="InterPro"/>
</dbReference>
<evidence type="ECO:0000256" key="10">
    <source>
        <dbReference type="RuleBase" id="RU351113"/>
    </source>
</evidence>
<keyword evidence="7 10" id="KW-0472">Membrane</keyword>
<feature type="transmembrane region" description="Helical" evidence="10">
    <location>
        <begin position="119"/>
        <end position="140"/>
    </location>
</feature>
<evidence type="ECO:0000256" key="6">
    <source>
        <dbReference type="ARBA" id="ARBA00022989"/>
    </source>
</evidence>
<dbReference type="GO" id="GO:0005886">
    <property type="term" value="C:plasma membrane"/>
    <property type="evidence" value="ECO:0007669"/>
    <property type="project" value="UniProtKB-SubCell"/>
</dbReference>
<dbReference type="PANTHER" id="PTHR21137">
    <property type="entry name" value="ODORANT RECEPTOR"/>
    <property type="match status" value="1"/>
</dbReference>
<feature type="transmembrane region" description="Helical" evidence="10">
    <location>
        <begin position="251"/>
        <end position="272"/>
    </location>
</feature>
<comment type="subcellular location">
    <subcellularLocation>
        <location evidence="1 10">Cell membrane</location>
        <topology evidence="1 10">Multi-pass membrane protein</topology>
    </subcellularLocation>
</comment>
<comment type="similarity">
    <text evidence="10">Belongs to the insect chemoreceptor superfamily. Heteromeric odorant receptor channel (TC 1.A.69) family.</text>
</comment>
<feature type="transmembrane region" description="Helical" evidence="10">
    <location>
        <begin position="284"/>
        <end position="303"/>
    </location>
</feature>
<dbReference type="Pfam" id="PF02949">
    <property type="entry name" value="7tm_6"/>
    <property type="match status" value="1"/>
</dbReference>
<evidence type="ECO:0000256" key="7">
    <source>
        <dbReference type="ARBA" id="ARBA00023136"/>
    </source>
</evidence>
<dbReference type="GO" id="GO:0007165">
    <property type="term" value="P:signal transduction"/>
    <property type="evidence" value="ECO:0007669"/>
    <property type="project" value="UniProtKB-KW"/>
</dbReference>
<name>A0A9P0CS08_9CUCU</name>
<evidence type="ECO:0000256" key="5">
    <source>
        <dbReference type="ARBA" id="ARBA00022725"/>
    </source>
</evidence>
<evidence type="ECO:0000256" key="4">
    <source>
        <dbReference type="ARBA" id="ARBA00022692"/>
    </source>
</evidence>
<feature type="transmembrane region" description="Helical" evidence="10">
    <location>
        <begin position="30"/>
        <end position="52"/>
    </location>
</feature>
<gene>
    <name evidence="11" type="ORF">PSYICH_LOCUS5867</name>
</gene>
<comment type="caution">
    <text evidence="10">Lacks conserved residue(s) required for the propagation of feature annotation.</text>
</comment>
<dbReference type="Proteomes" id="UP001153636">
    <property type="component" value="Chromosome 18"/>
</dbReference>
<dbReference type="EMBL" id="OV651830">
    <property type="protein sequence ID" value="CAH1105163.1"/>
    <property type="molecule type" value="Genomic_DNA"/>
</dbReference>
<evidence type="ECO:0000313" key="11">
    <source>
        <dbReference type="EMBL" id="CAH1105163.1"/>
    </source>
</evidence>
<keyword evidence="6 10" id="KW-1133">Transmembrane helix</keyword>
<dbReference type="InterPro" id="IPR004117">
    <property type="entry name" value="7tm6_olfct_rcpt"/>
</dbReference>
<accession>A0A9P0CS08</accession>
<dbReference type="AlphaFoldDB" id="A0A9P0CS08"/>
<evidence type="ECO:0000313" key="12">
    <source>
        <dbReference type="Proteomes" id="UP001153636"/>
    </source>
</evidence>
<keyword evidence="4 10" id="KW-0812">Transmembrane</keyword>
<reference evidence="11" key="1">
    <citation type="submission" date="2022-01" db="EMBL/GenBank/DDBJ databases">
        <authorList>
            <person name="King R."/>
        </authorList>
    </citation>
    <scope>NUCLEOTIDE SEQUENCE</scope>
</reference>
<dbReference type="PANTHER" id="PTHR21137:SF35">
    <property type="entry name" value="ODORANT RECEPTOR 19A-RELATED"/>
    <property type="match status" value="1"/>
</dbReference>
<keyword evidence="3 10" id="KW-0716">Sensory transduction</keyword>
<organism evidence="11 12">
    <name type="scientific">Psylliodes chrysocephalus</name>
    <dbReference type="NCBI Taxonomy" id="3402493"/>
    <lineage>
        <taxon>Eukaryota</taxon>
        <taxon>Metazoa</taxon>
        <taxon>Ecdysozoa</taxon>
        <taxon>Arthropoda</taxon>
        <taxon>Hexapoda</taxon>
        <taxon>Insecta</taxon>
        <taxon>Pterygota</taxon>
        <taxon>Neoptera</taxon>
        <taxon>Endopterygota</taxon>
        <taxon>Coleoptera</taxon>
        <taxon>Polyphaga</taxon>
        <taxon>Cucujiformia</taxon>
        <taxon>Chrysomeloidea</taxon>
        <taxon>Chrysomelidae</taxon>
        <taxon>Galerucinae</taxon>
        <taxon>Alticini</taxon>
        <taxon>Psylliodes</taxon>
    </lineage>
</organism>
<evidence type="ECO:0000256" key="9">
    <source>
        <dbReference type="ARBA" id="ARBA00023224"/>
    </source>
</evidence>
<keyword evidence="9 10" id="KW-0807">Transducer</keyword>
<proteinExistence type="inferred from homology"/>
<dbReference type="OrthoDB" id="6784258at2759"/>
<evidence type="ECO:0000256" key="1">
    <source>
        <dbReference type="ARBA" id="ARBA00004651"/>
    </source>
</evidence>
<protein>
    <recommendedName>
        <fullName evidence="10">Odorant receptor</fullName>
    </recommendedName>
</protein>
<keyword evidence="8 10" id="KW-0675">Receptor</keyword>
<keyword evidence="5 10" id="KW-0552">Olfaction</keyword>
<sequence>MEHWNIMHSLRMVYITGIDPRYRKTFIQRVLFLVAIASIINTTCLAIGLFIYEENLELLDFTEGMQTVMFCLHVIGKFGWFYIQHDRVIDLLNDGKQFWDVNEHDDEEEKKKIVGYLRYMKLVAIYYLLSPVPTVFMLVLKPLIEHGGAAFKCYIPRNQDYYYATVALGEWLVVVIYMSCLGFDVFFGTIIALTAIQWKMLNKQIEIVLANTLLNDENRLLVQNKLNKCIAHHNFLLNFVKKINTTISLGLLTYIGVIILSTCVELFAIVSGKPGHQFFNSVDYIISLTIQFVVLYIIPGQLLTAEAEKTEQVAFDSQWYKNSKFNKPIITMISCIGQKPVYINAFNIINLTYLSGLQAYKTMFSYYMFLRTMKEQ</sequence>
<feature type="transmembrane region" description="Helical" evidence="10">
    <location>
        <begin position="171"/>
        <end position="196"/>
    </location>
</feature>
<keyword evidence="2" id="KW-1003">Cell membrane</keyword>
<evidence type="ECO:0000256" key="2">
    <source>
        <dbReference type="ARBA" id="ARBA00022475"/>
    </source>
</evidence>
<dbReference type="GO" id="GO:0005549">
    <property type="term" value="F:odorant binding"/>
    <property type="evidence" value="ECO:0007669"/>
    <property type="project" value="InterPro"/>
</dbReference>
<feature type="transmembrane region" description="Helical" evidence="10">
    <location>
        <begin position="64"/>
        <end position="83"/>
    </location>
</feature>
<evidence type="ECO:0000256" key="3">
    <source>
        <dbReference type="ARBA" id="ARBA00022606"/>
    </source>
</evidence>